<dbReference type="PANTHER" id="PTHR33883:SF7">
    <property type="entry name" value="OS04G0521600 PROTEIN"/>
    <property type="match status" value="1"/>
</dbReference>
<dbReference type="STRING" id="3469.A0A4Y7KET5"/>
<reference evidence="3 4" key="1">
    <citation type="journal article" date="2018" name="Science">
        <title>The opium poppy genome and morphinan production.</title>
        <authorList>
            <person name="Guo L."/>
            <person name="Winzer T."/>
            <person name="Yang X."/>
            <person name="Li Y."/>
            <person name="Ning Z."/>
            <person name="He Z."/>
            <person name="Teodor R."/>
            <person name="Lu Y."/>
            <person name="Bowser T.A."/>
            <person name="Graham I.A."/>
            <person name="Ye K."/>
        </authorList>
    </citation>
    <scope>NUCLEOTIDE SEQUENCE [LARGE SCALE GENOMIC DNA]</scope>
    <source>
        <strain evidence="4">cv. HN1</strain>
        <tissue evidence="3">Leaves</tissue>
    </source>
</reference>
<evidence type="ECO:0000256" key="1">
    <source>
        <dbReference type="SAM" id="Coils"/>
    </source>
</evidence>
<feature type="region of interest" description="Disordered" evidence="2">
    <location>
        <begin position="441"/>
        <end position="498"/>
    </location>
</feature>
<dbReference type="OMA" id="EIYQIVF"/>
<dbReference type="Proteomes" id="UP000316621">
    <property type="component" value="Chromosome 7"/>
</dbReference>
<protein>
    <recommendedName>
        <fullName evidence="5">WPP domain-associated protein</fullName>
    </recommendedName>
</protein>
<evidence type="ECO:0008006" key="5">
    <source>
        <dbReference type="Google" id="ProtNLM"/>
    </source>
</evidence>
<keyword evidence="1" id="KW-0175">Coiled coil</keyword>
<dbReference type="AlphaFoldDB" id="A0A4Y7KET5"/>
<name>A0A4Y7KET5_PAPSO</name>
<organism evidence="3 4">
    <name type="scientific">Papaver somniferum</name>
    <name type="common">Opium poppy</name>
    <dbReference type="NCBI Taxonomy" id="3469"/>
    <lineage>
        <taxon>Eukaryota</taxon>
        <taxon>Viridiplantae</taxon>
        <taxon>Streptophyta</taxon>
        <taxon>Embryophyta</taxon>
        <taxon>Tracheophyta</taxon>
        <taxon>Spermatophyta</taxon>
        <taxon>Magnoliopsida</taxon>
        <taxon>Ranunculales</taxon>
        <taxon>Papaveraceae</taxon>
        <taxon>Papaveroideae</taxon>
        <taxon>Papaver</taxon>
    </lineage>
</organism>
<dbReference type="PANTHER" id="PTHR33883">
    <property type="entry name" value="WPP DOMAIN-ASSOCIATED PROTEIN"/>
    <property type="match status" value="1"/>
</dbReference>
<feature type="coiled-coil region" evidence="1">
    <location>
        <begin position="103"/>
        <end position="137"/>
    </location>
</feature>
<sequence>MIDFVEEMDELLDGLGCRLRVSGMVSDSIMMGIVNSAMEQAFQKACSKEGNIERLNEKSRFCELAVMQLELCIKIFQEDTDIYVVVDNSLEREKLVLELGEIKDRIQRRLEETEFAISEKDRELNEALQALDTKDREVWSLRNNLNELGKVKSEGVQEFVRNNRLVVDDKSIDGDFCELKNSVDQQFLNIKQKLEDERINITSGMRKIETVNVESDSRLVEDEENSADGAKKCELYEKGSEIEISNRSLKPELNEGFCRMGSDIDVLKGTLDVAFGMMDNVISLSEVKPLEQKWRWTIEMDTIAVVVNGFLRDTQDHFGGEVRGGQYYGSLVLKENWPEFLNDVISLRQELQNLMDQVKNSKRRESISPPSQKDVGEKLFPFKRRESISPPSSKDVGDKFFPHTVNIKRRSVSDASVLDKFGNLVDEAKIFQCRESVSPSYTEFSQKTNQSRAKPSAEASAVVDRYGKPPNTTPLKIKTQEQEPQEEQFKEDSSGQGSSLVAEMIRNHETIIRQKNAESNWLKVEILREKGSSAKKDTEPDTLKQRIQDIIVKLDNIIEVSDKVDRGYDANGGCALTSMAKNKLANQEQEFSNLESMIQIEISSIILKGLVKDYVAEFYEYGIECLISEYVSKVYLSEMITERNEDLKRYYLERDIKEDICQLVLSSHLQSTILEKKENDLVNVSTLPGELLQYVEEVIGKDVYTVLLRETVKEWNEGLESYNIGRHIEEELYNIVFREWIKDMHGFTGVQCQTDRTVNNFLESSTTPNRSFQNLEGVIREEVCTSILRETFKEWKDALKRYNTESWISEDVSQIVYHDTMKDCIHSFSSTACCKSGSQDNVMEDIYVNRLSSLEGKIKEDAVLLKNVDMILKDLECYKYESLVEEEVYQIVMNEVVKDLKDVIKFTLNECQEAKDQVKVLNFNKLFQSLEGLVREDVCKVVLREMIKEWNKEIRIHNLERLREMKHHFKPDVELVSSLKKRESLYRKAFLRRCYDLQKAETEVDLLGDEVDDLLSLLEKIYRSLEQMLPIMEIINAIRKELYGPAACTS</sequence>
<dbReference type="Gramene" id="RZC70435">
    <property type="protein sequence ID" value="RZC70435"/>
    <property type="gene ID" value="C5167_033605"/>
</dbReference>
<evidence type="ECO:0000313" key="3">
    <source>
        <dbReference type="EMBL" id="RZC70435.1"/>
    </source>
</evidence>
<feature type="region of interest" description="Disordered" evidence="2">
    <location>
        <begin position="360"/>
        <end position="400"/>
    </location>
</feature>
<evidence type="ECO:0000256" key="2">
    <source>
        <dbReference type="SAM" id="MobiDB-lite"/>
    </source>
</evidence>
<accession>A0A4Y7KET5</accession>
<feature type="compositionally biased region" description="Polar residues" evidence="2">
    <location>
        <begin position="441"/>
        <end position="453"/>
    </location>
</feature>
<keyword evidence="4" id="KW-1185">Reference proteome</keyword>
<proteinExistence type="predicted"/>
<dbReference type="EMBL" id="CM010721">
    <property type="protein sequence ID" value="RZC70435.1"/>
    <property type="molecule type" value="Genomic_DNA"/>
</dbReference>
<evidence type="ECO:0000313" key="4">
    <source>
        <dbReference type="Proteomes" id="UP000316621"/>
    </source>
</evidence>
<dbReference type="InterPro" id="IPR037490">
    <property type="entry name" value="WAP"/>
</dbReference>
<gene>
    <name evidence="3" type="ORF">C5167_033605</name>
</gene>